<gene>
    <name evidence="1" type="ORF">ACELLULO517_07610</name>
</gene>
<evidence type="ECO:0000313" key="2">
    <source>
        <dbReference type="Proteomes" id="UP000721844"/>
    </source>
</evidence>
<keyword evidence="2" id="KW-1185">Reference proteome</keyword>
<organism evidence="1 2">
    <name type="scientific">Acidisoma cellulosilyticum</name>
    <dbReference type="NCBI Taxonomy" id="2802395"/>
    <lineage>
        <taxon>Bacteria</taxon>
        <taxon>Pseudomonadati</taxon>
        <taxon>Pseudomonadota</taxon>
        <taxon>Alphaproteobacteria</taxon>
        <taxon>Acetobacterales</taxon>
        <taxon>Acidocellaceae</taxon>
        <taxon>Acidisoma</taxon>
    </lineage>
</organism>
<protein>
    <submittedName>
        <fullName evidence="1">Uncharacterized protein</fullName>
    </submittedName>
</protein>
<proteinExistence type="predicted"/>
<dbReference type="Proteomes" id="UP000721844">
    <property type="component" value="Unassembled WGS sequence"/>
</dbReference>
<comment type="caution">
    <text evidence="1">The sequence shown here is derived from an EMBL/GenBank/DDBJ whole genome shotgun (WGS) entry which is preliminary data.</text>
</comment>
<dbReference type="EMBL" id="JAESVA010000002">
    <property type="protein sequence ID" value="MCB8880097.1"/>
    <property type="molecule type" value="Genomic_DNA"/>
</dbReference>
<sequence>MSARPITDLLREHRNGVTLDEMSDALQELVAAVTEEGKGGKLTVTITVKPMGRDSGALEVACDIKAAPPKKTPGTSVFFPTPENNLVRQDPRQQSLELREISVATAHKGIA</sequence>
<reference evidence="1 2" key="1">
    <citation type="journal article" date="2021" name="Microorganisms">
        <title>Acidisoma silvae sp. nov. and Acidisomacellulosilytica sp. nov., Two Acidophilic Bacteria Isolated from Decaying Wood, Hydrolyzing Cellulose and Producing Poly-3-hydroxybutyrate.</title>
        <authorList>
            <person name="Mieszkin S."/>
            <person name="Pouder E."/>
            <person name="Uroz S."/>
            <person name="Simon-Colin C."/>
            <person name="Alain K."/>
        </authorList>
    </citation>
    <scope>NUCLEOTIDE SEQUENCE [LARGE SCALE GENOMIC DNA]</scope>
    <source>
        <strain evidence="1 2">HW T5.17</strain>
    </source>
</reference>
<accession>A0A964E3B4</accession>
<name>A0A964E3B4_9PROT</name>
<dbReference type="AlphaFoldDB" id="A0A964E3B4"/>
<evidence type="ECO:0000313" key="1">
    <source>
        <dbReference type="EMBL" id="MCB8880097.1"/>
    </source>
</evidence>
<dbReference type="RefSeq" id="WP_227306703.1">
    <property type="nucleotide sequence ID" value="NZ_JAESVA010000002.1"/>
</dbReference>